<dbReference type="Pfam" id="PF16256">
    <property type="entry name" value="DUF4911"/>
    <property type="match status" value="1"/>
</dbReference>
<dbReference type="AlphaFoldDB" id="A0AAJ1V4B1"/>
<feature type="compositionally biased region" description="Basic and acidic residues" evidence="1">
    <location>
        <begin position="18"/>
        <end position="30"/>
    </location>
</feature>
<sequence length="124" mass="14050">MVHENTIAMSIPDEMTSDETKPDETKPDETTLLREHLEPLMPSRSLSGFPEPPSYSGTGEEGYLYFHIDPKHTNYVNRILEGYEYVGVMTSVDKTGRCMVRCTPDTRSLAIEILSRLPEVTLEI</sequence>
<dbReference type="Proteomes" id="UP001236274">
    <property type="component" value="Unassembled WGS sequence"/>
</dbReference>
<protein>
    <submittedName>
        <fullName evidence="2">DUF4911 domain-containing protein</fullName>
    </submittedName>
</protein>
<feature type="region of interest" description="Disordered" evidence="1">
    <location>
        <begin position="1"/>
        <end position="30"/>
    </location>
</feature>
<proteinExistence type="predicted"/>
<name>A0AAJ1V4B1_9FIRM</name>
<organism evidence="2 3">
    <name type="scientific">Veillonella atypica</name>
    <dbReference type="NCBI Taxonomy" id="39777"/>
    <lineage>
        <taxon>Bacteria</taxon>
        <taxon>Bacillati</taxon>
        <taxon>Bacillota</taxon>
        <taxon>Negativicutes</taxon>
        <taxon>Veillonellales</taxon>
        <taxon>Veillonellaceae</taxon>
        <taxon>Veillonella</taxon>
    </lineage>
</organism>
<dbReference type="EMBL" id="JASORJ010000004">
    <property type="protein sequence ID" value="MDK7356866.1"/>
    <property type="molecule type" value="Genomic_DNA"/>
</dbReference>
<accession>A0AAJ1V4B1</accession>
<dbReference type="RefSeq" id="WP_285417169.1">
    <property type="nucleotide sequence ID" value="NZ_JASORJ010000004.1"/>
</dbReference>
<reference evidence="2" key="1">
    <citation type="submission" date="2023-05" db="EMBL/GenBank/DDBJ databases">
        <title>Cataloging the Phylogenetic Diversity of Human Bladder Bacteria.</title>
        <authorList>
            <person name="Du J."/>
        </authorList>
    </citation>
    <scope>NUCLEOTIDE SEQUENCE</scope>
    <source>
        <strain evidence="2">UMB10101</strain>
    </source>
</reference>
<evidence type="ECO:0000256" key="1">
    <source>
        <dbReference type="SAM" id="MobiDB-lite"/>
    </source>
</evidence>
<dbReference type="InterPro" id="IPR032587">
    <property type="entry name" value="DUF4911"/>
</dbReference>
<evidence type="ECO:0000313" key="2">
    <source>
        <dbReference type="EMBL" id="MDK7356866.1"/>
    </source>
</evidence>
<gene>
    <name evidence="2" type="ORF">QP520_04410</name>
</gene>
<evidence type="ECO:0000313" key="3">
    <source>
        <dbReference type="Proteomes" id="UP001236274"/>
    </source>
</evidence>
<comment type="caution">
    <text evidence="2">The sequence shown here is derived from an EMBL/GenBank/DDBJ whole genome shotgun (WGS) entry which is preliminary data.</text>
</comment>